<gene>
    <name evidence="1" type="ORF">AVEN_248868_1</name>
</gene>
<proteinExistence type="predicted"/>
<keyword evidence="2" id="KW-1185">Reference proteome</keyword>
<dbReference type="AlphaFoldDB" id="A0A4Y2SCD4"/>
<dbReference type="EMBL" id="BGPR01021008">
    <property type="protein sequence ID" value="GBN85898.1"/>
    <property type="molecule type" value="Genomic_DNA"/>
</dbReference>
<accession>A0A4Y2SCD4</accession>
<organism evidence="1 2">
    <name type="scientific">Araneus ventricosus</name>
    <name type="common">Orbweaver spider</name>
    <name type="synonym">Epeira ventricosa</name>
    <dbReference type="NCBI Taxonomy" id="182803"/>
    <lineage>
        <taxon>Eukaryota</taxon>
        <taxon>Metazoa</taxon>
        <taxon>Ecdysozoa</taxon>
        <taxon>Arthropoda</taxon>
        <taxon>Chelicerata</taxon>
        <taxon>Arachnida</taxon>
        <taxon>Araneae</taxon>
        <taxon>Araneomorphae</taxon>
        <taxon>Entelegynae</taxon>
        <taxon>Araneoidea</taxon>
        <taxon>Araneidae</taxon>
        <taxon>Araneus</taxon>
    </lineage>
</organism>
<evidence type="ECO:0000313" key="2">
    <source>
        <dbReference type="Proteomes" id="UP000499080"/>
    </source>
</evidence>
<sequence>MGGRLATTYDLTCNRPHTQQVYNGIGFGFEPGIPWPQSRDLTTRPPRPDSMGRGIKRWWFGVPMTMIGEDMQKCSRSRAMRVVAVGCISIRNLPENNEQNTTHF</sequence>
<protein>
    <submittedName>
        <fullName evidence="1">Uncharacterized protein</fullName>
    </submittedName>
</protein>
<comment type="caution">
    <text evidence="1">The sequence shown here is derived from an EMBL/GenBank/DDBJ whole genome shotgun (WGS) entry which is preliminary data.</text>
</comment>
<evidence type="ECO:0000313" key="1">
    <source>
        <dbReference type="EMBL" id="GBN85898.1"/>
    </source>
</evidence>
<name>A0A4Y2SCD4_ARAVE</name>
<dbReference type="Proteomes" id="UP000499080">
    <property type="component" value="Unassembled WGS sequence"/>
</dbReference>
<reference evidence="1 2" key="1">
    <citation type="journal article" date="2019" name="Sci. Rep.">
        <title>Orb-weaving spider Araneus ventricosus genome elucidates the spidroin gene catalogue.</title>
        <authorList>
            <person name="Kono N."/>
            <person name="Nakamura H."/>
            <person name="Ohtoshi R."/>
            <person name="Moran D.A.P."/>
            <person name="Shinohara A."/>
            <person name="Yoshida Y."/>
            <person name="Fujiwara M."/>
            <person name="Mori M."/>
            <person name="Tomita M."/>
            <person name="Arakawa K."/>
        </authorList>
    </citation>
    <scope>NUCLEOTIDE SEQUENCE [LARGE SCALE GENOMIC DNA]</scope>
</reference>